<dbReference type="Proteomes" id="UP001044222">
    <property type="component" value="Unassembled WGS sequence"/>
</dbReference>
<accession>A0A9D3MW81</accession>
<evidence type="ECO:0000313" key="2">
    <source>
        <dbReference type="Proteomes" id="UP001044222"/>
    </source>
</evidence>
<comment type="caution">
    <text evidence="1">The sequence shown here is derived from an EMBL/GenBank/DDBJ whole genome shotgun (WGS) entry which is preliminary data.</text>
</comment>
<dbReference type="AlphaFoldDB" id="A0A9D3MW81"/>
<dbReference type="EMBL" id="JAFIRN010000002">
    <property type="protein sequence ID" value="KAG5854470.1"/>
    <property type="molecule type" value="Genomic_DNA"/>
</dbReference>
<gene>
    <name evidence="1" type="ORF">ANANG_G00038190</name>
</gene>
<proteinExistence type="predicted"/>
<reference evidence="1" key="1">
    <citation type="submission" date="2021-01" db="EMBL/GenBank/DDBJ databases">
        <title>A chromosome-scale assembly of European eel, Anguilla anguilla.</title>
        <authorList>
            <person name="Henkel C."/>
            <person name="Jong-Raadsen S.A."/>
            <person name="Dufour S."/>
            <person name="Weltzien F.-A."/>
            <person name="Palstra A.P."/>
            <person name="Pelster B."/>
            <person name="Spaink H.P."/>
            <person name="Van Den Thillart G.E."/>
            <person name="Jansen H."/>
            <person name="Zahm M."/>
            <person name="Klopp C."/>
            <person name="Cedric C."/>
            <person name="Louis A."/>
            <person name="Berthelot C."/>
            <person name="Parey E."/>
            <person name="Roest Crollius H."/>
            <person name="Montfort J."/>
            <person name="Robinson-Rechavi M."/>
            <person name="Bucao C."/>
            <person name="Bouchez O."/>
            <person name="Gislard M."/>
            <person name="Lluch J."/>
            <person name="Milhes M."/>
            <person name="Lampietro C."/>
            <person name="Lopez Roques C."/>
            <person name="Donnadieu C."/>
            <person name="Braasch I."/>
            <person name="Desvignes T."/>
            <person name="Postlethwait J."/>
            <person name="Bobe J."/>
            <person name="Guiguen Y."/>
            <person name="Dirks R."/>
        </authorList>
    </citation>
    <scope>NUCLEOTIDE SEQUENCE</scope>
    <source>
        <strain evidence="1">Tag_6206</strain>
        <tissue evidence="1">Liver</tissue>
    </source>
</reference>
<protein>
    <submittedName>
        <fullName evidence="1">Uncharacterized protein</fullName>
    </submittedName>
</protein>
<name>A0A9D3MW81_ANGAN</name>
<evidence type="ECO:0000313" key="1">
    <source>
        <dbReference type="EMBL" id="KAG5854470.1"/>
    </source>
</evidence>
<sequence length="104" mass="11115">MIVHSAPNPPPRAALTPVVWTPLQTLRHCPLFCRSHLHPVSAASCAPHPPRHRTRCPPPAGAFISASFPFSLCSFLPSPFSIPICSGALRSSPGLQNLFNVSNA</sequence>
<organism evidence="1 2">
    <name type="scientific">Anguilla anguilla</name>
    <name type="common">European freshwater eel</name>
    <name type="synonym">Muraena anguilla</name>
    <dbReference type="NCBI Taxonomy" id="7936"/>
    <lineage>
        <taxon>Eukaryota</taxon>
        <taxon>Metazoa</taxon>
        <taxon>Chordata</taxon>
        <taxon>Craniata</taxon>
        <taxon>Vertebrata</taxon>
        <taxon>Euteleostomi</taxon>
        <taxon>Actinopterygii</taxon>
        <taxon>Neopterygii</taxon>
        <taxon>Teleostei</taxon>
        <taxon>Anguilliformes</taxon>
        <taxon>Anguillidae</taxon>
        <taxon>Anguilla</taxon>
    </lineage>
</organism>
<keyword evidence="2" id="KW-1185">Reference proteome</keyword>